<dbReference type="Proteomes" id="UP000737018">
    <property type="component" value="Unassembled WGS sequence"/>
</dbReference>
<dbReference type="AlphaFoldDB" id="A0A8J4R3H6"/>
<name>A0A8J4R3H6_9ROSI</name>
<organism evidence="2 3">
    <name type="scientific">Castanea mollissima</name>
    <name type="common">Chinese chestnut</name>
    <dbReference type="NCBI Taxonomy" id="60419"/>
    <lineage>
        <taxon>Eukaryota</taxon>
        <taxon>Viridiplantae</taxon>
        <taxon>Streptophyta</taxon>
        <taxon>Embryophyta</taxon>
        <taxon>Tracheophyta</taxon>
        <taxon>Spermatophyta</taxon>
        <taxon>Magnoliopsida</taxon>
        <taxon>eudicotyledons</taxon>
        <taxon>Gunneridae</taxon>
        <taxon>Pentapetalae</taxon>
        <taxon>rosids</taxon>
        <taxon>fabids</taxon>
        <taxon>Fagales</taxon>
        <taxon>Fagaceae</taxon>
        <taxon>Castanea</taxon>
    </lineage>
</organism>
<evidence type="ECO:0000256" key="1">
    <source>
        <dbReference type="SAM" id="Phobius"/>
    </source>
</evidence>
<keyword evidence="1" id="KW-1133">Transmembrane helix</keyword>
<feature type="transmembrane region" description="Helical" evidence="1">
    <location>
        <begin position="15"/>
        <end position="38"/>
    </location>
</feature>
<evidence type="ECO:0000313" key="2">
    <source>
        <dbReference type="EMBL" id="KAF3964365.1"/>
    </source>
</evidence>
<protein>
    <submittedName>
        <fullName evidence="2">Uncharacterized protein</fullName>
    </submittedName>
</protein>
<dbReference type="EMBL" id="JRKL02001376">
    <property type="protein sequence ID" value="KAF3964365.1"/>
    <property type="molecule type" value="Genomic_DNA"/>
</dbReference>
<accession>A0A8J4R3H6</accession>
<keyword evidence="1" id="KW-0812">Transmembrane</keyword>
<proteinExistence type="predicted"/>
<comment type="caution">
    <text evidence="2">The sequence shown here is derived from an EMBL/GenBank/DDBJ whole genome shotgun (WGS) entry which is preliminary data.</text>
</comment>
<reference evidence="2" key="1">
    <citation type="submission" date="2020-03" db="EMBL/GenBank/DDBJ databases">
        <title>Castanea mollissima Vanexum genome sequencing.</title>
        <authorList>
            <person name="Staton M."/>
        </authorList>
    </citation>
    <scope>NUCLEOTIDE SEQUENCE</scope>
    <source>
        <tissue evidence="2">Leaf</tissue>
    </source>
</reference>
<gene>
    <name evidence="2" type="ORF">CMV_011343</name>
</gene>
<sequence length="69" mass="7895">MPNPDFYEVSKMNGLIIYTHGFGIFLPGLFGTVDPYLCKNLNMTARREQLVILQMNVLATYQVIKMVIL</sequence>
<keyword evidence="1" id="KW-0472">Membrane</keyword>
<evidence type="ECO:0000313" key="3">
    <source>
        <dbReference type="Proteomes" id="UP000737018"/>
    </source>
</evidence>
<keyword evidence="3" id="KW-1185">Reference proteome</keyword>